<dbReference type="InterPro" id="IPR001455">
    <property type="entry name" value="TusA-like"/>
</dbReference>
<dbReference type="Pfam" id="PF01206">
    <property type="entry name" value="TusA"/>
    <property type="match status" value="1"/>
</dbReference>
<comment type="caution">
    <text evidence="2">The sequence shown here is derived from an EMBL/GenBank/DDBJ whole genome shotgun (WGS) entry which is preliminary data.</text>
</comment>
<evidence type="ECO:0000259" key="1">
    <source>
        <dbReference type="Pfam" id="PF01206"/>
    </source>
</evidence>
<feature type="domain" description="UPF0033" evidence="1">
    <location>
        <begin position="23"/>
        <end position="91"/>
    </location>
</feature>
<dbReference type="Gene3D" id="3.30.110.40">
    <property type="entry name" value="TusA-like domain"/>
    <property type="match status" value="1"/>
</dbReference>
<gene>
    <name evidence="2" type="ORF">DmAi_12560</name>
</gene>
<organism evidence="2 3">
    <name type="scientific">Acetobacter persici</name>
    <dbReference type="NCBI Taxonomy" id="1076596"/>
    <lineage>
        <taxon>Bacteria</taxon>
        <taxon>Pseudomonadati</taxon>
        <taxon>Pseudomonadota</taxon>
        <taxon>Alphaproteobacteria</taxon>
        <taxon>Acetobacterales</taxon>
        <taxon>Acetobacteraceae</taxon>
        <taxon>Acetobacter</taxon>
    </lineage>
</organism>
<accession>A0A6V8I803</accession>
<reference evidence="2 3" key="1">
    <citation type="journal article" date="2020" name="Cell Rep.">
        <title>Local necrotic cells trigger systemic immune activation via gut microbiome dysbiosis in Drosophila.</title>
        <authorList>
            <person name="Kosakamoto H."/>
            <person name="Yamauchi T."/>
            <person name="Akuzawa-Tokita Y."/>
            <person name="Nishimura K."/>
            <person name="Soga T."/>
            <person name="Murakami T."/>
            <person name="Mori H."/>
            <person name="Yamamoto K."/>
            <person name="Miyazaki R."/>
            <person name="Koto A."/>
            <person name="Miura M."/>
            <person name="Obata F."/>
        </authorList>
    </citation>
    <scope>NUCLEOTIDE SEQUENCE [LARGE SCALE GENOMIC DNA]</scope>
    <source>
        <strain evidence="2 3">Ai</strain>
    </source>
</reference>
<dbReference type="AlphaFoldDB" id="A0A6V8I803"/>
<proteinExistence type="predicted"/>
<evidence type="ECO:0000313" key="2">
    <source>
        <dbReference type="EMBL" id="GFE93197.1"/>
    </source>
</evidence>
<dbReference type="InterPro" id="IPR036868">
    <property type="entry name" value="TusA-like_sf"/>
</dbReference>
<dbReference type="OrthoDB" id="9794210at2"/>
<dbReference type="EMBL" id="BLJP01000003">
    <property type="protein sequence ID" value="GFE93197.1"/>
    <property type="molecule type" value="Genomic_DNA"/>
</dbReference>
<evidence type="ECO:0000313" key="3">
    <source>
        <dbReference type="Proteomes" id="UP000548726"/>
    </source>
</evidence>
<keyword evidence="3" id="KW-1185">Reference proteome</keyword>
<dbReference type="SUPFAM" id="SSF64307">
    <property type="entry name" value="SirA-like"/>
    <property type="match status" value="1"/>
</dbReference>
<sequence>MENPAGPSEQQDADSAPSAALMLDITHEKCPMTFVRTRLALDGMAAGRVLVVRLRGEEPHRNVRRSVLALGHTVLAEQAAEDGSIVLTVQKKDPAPAPAG</sequence>
<protein>
    <recommendedName>
        <fullName evidence="1">UPF0033 domain-containing protein</fullName>
    </recommendedName>
</protein>
<dbReference type="Proteomes" id="UP000548726">
    <property type="component" value="Unassembled WGS sequence"/>
</dbReference>
<name>A0A6V8I803_9PROT</name>